<organism evidence="2 3">
    <name type="scientific">Meristemomyces frigidus</name>
    <dbReference type="NCBI Taxonomy" id="1508187"/>
    <lineage>
        <taxon>Eukaryota</taxon>
        <taxon>Fungi</taxon>
        <taxon>Dikarya</taxon>
        <taxon>Ascomycota</taxon>
        <taxon>Pezizomycotina</taxon>
        <taxon>Dothideomycetes</taxon>
        <taxon>Dothideomycetidae</taxon>
        <taxon>Mycosphaerellales</taxon>
        <taxon>Teratosphaeriaceae</taxon>
        <taxon>Meristemomyces</taxon>
    </lineage>
</organism>
<evidence type="ECO:0000313" key="3">
    <source>
        <dbReference type="Proteomes" id="UP001310890"/>
    </source>
</evidence>
<name>A0AAN7TF69_9PEZI</name>
<evidence type="ECO:0000256" key="1">
    <source>
        <dbReference type="SAM" id="MobiDB-lite"/>
    </source>
</evidence>
<protein>
    <submittedName>
        <fullName evidence="2">Uncharacterized protein</fullName>
    </submittedName>
</protein>
<sequence>MSKKTGRRMKEERRQDLRKELEVQMEERPNSRARRIAQRKERTTGGGSGPLEIQPLPPGLWSKKKDPGQTQNERMQ</sequence>
<dbReference type="AlphaFoldDB" id="A0AAN7TF69"/>
<feature type="compositionally biased region" description="Basic and acidic residues" evidence="1">
    <location>
        <begin position="8"/>
        <end position="30"/>
    </location>
</feature>
<feature type="region of interest" description="Disordered" evidence="1">
    <location>
        <begin position="1"/>
        <end position="76"/>
    </location>
</feature>
<dbReference type="Proteomes" id="UP001310890">
    <property type="component" value="Unassembled WGS sequence"/>
</dbReference>
<evidence type="ECO:0000313" key="2">
    <source>
        <dbReference type="EMBL" id="KAK5110732.1"/>
    </source>
</evidence>
<dbReference type="EMBL" id="JAVRRL010000046">
    <property type="protein sequence ID" value="KAK5110732.1"/>
    <property type="molecule type" value="Genomic_DNA"/>
</dbReference>
<gene>
    <name evidence="2" type="ORF">LTR62_005609</name>
</gene>
<reference evidence="2" key="1">
    <citation type="submission" date="2023-08" db="EMBL/GenBank/DDBJ databases">
        <title>Black Yeasts Isolated from many extreme environments.</title>
        <authorList>
            <person name="Coleine C."/>
            <person name="Stajich J.E."/>
            <person name="Selbmann L."/>
        </authorList>
    </citation>
    <scope>NUCLEOTIDE SEQUENCE</scope>
    <source>
        <strain evidence="2">CCFEE 5401</strain>
    </source>
</reference>
<accession>A0AAN7TF69</accession>
<proteinExistence type="predicted"/>
<comment type="caution">
    <text evidence="2">The sequence shown here is derived from an EMBL/GenBank/DDBJ whole genome shotgun (WGS) entry which is preliminary data.</text>
</comment>